<evidence type="ECO:0000313" key="1">
    <source>
        <dbReference type="EMBL" id="KAG6953061.1"/>
    </source>
</evidence>
<dbReference type="EMBL" id="JAENGY010001056">
    <property type="protein sequence ID" value="KAG6953061.1"/>
    <property type="molecule type" value="Genomic_DNA"/>
</dbReference>
<comment type="caution">
    <text evidence="1">The sequence shown here is derived from an EMBL/GenBank/DDBJ whole genome shotgun (WGS) entry which is preliminary data.</text>
</comment>
<keyword evidence="2" id="KW-1185">Reference proteome</keyword>
<dbReference type="AlphaFoldDB" id="A0A8J5IAD5"/>
<evidence type="ECO:0008006" key="3">
    <source>
        <dbReference type="Google" id="ProtNLM"/>
    </source>
</evidence>
<dbReference type="Proteomes" id="UP000709295">
    <property type="component" value="Unassembled WGS sequence"/>
</dbReference>
<reference evidence="1" key="1">
    <citation type="submission" date="2021-01" db="EMBL/GenBank/DDBJ databases">
        <title>Phytophthora aleatoria, a newly-described species from Pinus radiata is distinct from Phytophthora cactorum isolates based on comparative genomics.</title>
        <authorList>
            <person name="Mcdougal R."/>
            <person name="Panda P."/>
            <person name="Williams N."/>
            <person name="Studholme D.J."/>
        </authorList>
    </citation>
    <scope>NUCLEOTIDE SEQUENCE</scope>
    <source>
        <strain evidence="1">NZFS 4037</strain>
    </source>
</reference>
<protein>
    <recommendedName>
        <fullName evidence="3">BED-type domain-containing protein</fullName>
    </recommendedName>
</protein>
<organism evidence="1 2">
    <name type="scientific">Phytophthora aleatoria</name>
    <dbReference type="NCBI Taxonomy" id="2496075"/>
    <lineage>
        <taxon>Eukaryota</taxon>
        <taxon>Sar</taxon>
        <taxon>Stramenopiles</taxon>
        <taxon>Oomycota</taxon>
        <taxon>Peronosporomycetes</taxon>
        <taxon>Peronosporales</taxon>
        <taxon>Peronosporaceae</taxon>
        <taxon>Phytophthora</taxon>
    </lineage>
</organism>
<name>A0A8J5IAD5_9STRA</name>
<accession>A0A8J5IAD5</accession>
<gene>
    <name evidence="1" type="ORF">JG688_00012999</name>
</gene>
<evidence type="ECO:0000313" key="2">
    <source>
        <dbReference type="Proteomes" id="UP000709295"/>
    </source>
</evidence>
<sequence length="132" mass="15302">MELSFTPPAPTRAFSHEQVARCFFVRLLDDNDDNDESTGQWRCKICTRSYRQDDRRGCSNLIAQLRARHPDFEERIRSVSVSETGSLLNWVSQRAHTRFGWISWDVEKSLLLTIIISLTKCKIYALALLMPP</sequence>
<proteinExistence type="predicted"/>